<dbReference type="SUPFAM" id="SSF53448">
    <property type="entry name" value="Nucleotide-diphospho-sugar transferases"/>
    <property type="match status" value="1"/>
</dbReference>
<evidence type="ECO:0000313" key="4">
    <source>
        <dbReference type="EMBL" id="QUB75576.1"/>
    </source>
</evidence>
<name>A0ABX7XPQ5_9BACT</name>
<dbReference type="InterPro" id="IPR001173">
    <property type="entry name" value="Glyco_trans_2-like"/>
</dbReference>
<keyword evidence="5" id="KW-1185">Reference proteome</keyword>
<gene>
    <name evidence="4" type="ORF">J5A58_00675</name>
</gene>
<accession>A0ABX7XPQ5</accession>
<evidence type="ECO:0000259" key="3">
    <source>
        <dbReference type="Pfam" id="PF00535"/>
    </source>
</evidence>
<feature type="domain" description="Glycosyltransferase 2-like" evidence="3">
    <location>
        <begin position="3"/>
        <end position="167"/>
    </location>
</feature>
<organism evidence="4 5">
    <name type="scientific">Prevotella melaninogenica</name>
    <dbReference type="NCBI Taxonomy" id="28132"/>
    <lineage>
        <taxon>Bacteria</taxon>
        <taxon>Pseudomonadati</taxon>
        <taxon>Bacteroidota</taxon>
        <taxon>Bacteroidia</taxon>
        <taxon>Bacteroidales</taxon>
        <taxon>Prevotellaceae</taxon>
        <taxon>Prevotella</taxon>
    </lineage>
</organism>
<sequence length="333" mass="39195">MISIITPVFQSERYLEKLINSILNQTYCDWELLLIDDGSTDGSAEICDRYAQKDKRIRVFHKANGGVASARNQAMEMSRGEFLAFADSDDWVEADWLGRLHTIAKEQKADIVVSDYYEEYPQKTIIRSKDDKSIIVLKREEALLLTFQNEIKSYLWSMLIRREIAQERFVDYRVYEDYATFFAWMLHANRVVLLHTPLYHYRQSASSSLHHCGEQNNIDWFNACKGRYELIKGTIFLQDKLSLFNAAYIRLLVKGAKDVVRSPYDKRFKENFLRRVSSEIQTIKLSSPYKMLSLKYYVRYTLLRNNFILFKYIVGGTAVFSFNRSRKKVELFS</sequence>
<dbReference type="Pfam" id="PF00535">
    <property type="entry name" value="Glycos_transf_2"/>
    <property type="match status" value="1"/>
</dbReference>
<dbReference type="Gene3D" id="3.90.550.10">
    <property type="entry name" value="Spore Coat Polysaccharide Biosynthesis Protein SpsA, Chain A"/>
    <property type="match status" value="1"/>
</dbReference>
<dbReference type="CDD" id="cd00761">
    <property type="entry name" value="Glyco_tranf_GTA_type"/>
    <property type="match status" value="1"/>
</dbReference>
<reference evidence="4 5" key="1">
    <citation type="submission" date="2021-03" db="EMBL/GenBank/DDBJ databases">
        <title>Human Oral Microbial Genomes.</title>
        <authorList>
            <person name="Johnston C.D."/>
            <person name="Chen T."/>
            <person name="Dewhirst F.E."/>
        </authorList>
    </citation>
    <scope>NUCLEOTIDE SEQUENCE [LARGE SCALE GENOMIC DNA]</scope>
    <source>
        <strain evidence="4 5">F0054</strain>
    </source>
</reference>
<keyword evidence="1" id="KW-0328">Glycosyltransferase</keyword>
<protein>
    <submittedName>
        <fullName evidence="4">Glycosyltransferase family 2 protein</fullName>
    </submittedName>
</protein>
<dbReference type="InterPro" id="IPR029044">
    <property type="entry name" value="Nucleotide-diphossugar_trans"/>
</dbReference>
<dbReference type="PANTHER" id="PTHR22916:SF51">
    <property type="entry name" value="GLYCOSYLTRANSFERASE EPSH-RELATED"/>
    <property type="match status" value="1"/>
</dbReference>
<evidence type="ECO:0000256" key="2">
    <source>
        <dbReference type="ARBA" id="ARBA00022679"/>
    </source>
</evidence>
<proteinExistence type="predicted"/>
<keyword evidence="2" id="KW-0808">Transferase</keyword>
<dbReference type="Proteomes" id="UP000682195">
    <property type="component" value="Chromosome 1"/>
</dbReference>
<dbReference type="RefSeq" id="WP_211807628.1">
    <property type="nucleotide sequence ID" value="NZ_CP072361.1"/>
</dbReference>
<dbReference type="EMBL" id="CP072361">
    <property type="protein sequence ID" value="QUB75576.1"/>
    <property type="molecule type" value="Genomic_DNA"/>
</dbReference>
<dbReference type="PANTHER" id="PTHR22916">
    <property type="entry name" value="GLYCOSYLTRANSFERASE"/>
    <property type="match status" value="1"/>
</dbReference>
<evidence type="ECO:0000313" key="5">
    <source>
        <dbReference type="Proteomes" id="UP000682195"/>
    </source>
</evidence>
<evidence type="ECO:0000256" key="1">
    <source>
        <dbReference type="ARBA" id="ARBA00022676"/>
    </source>
</evidence>